<proteinExistence type="predicted"/>
<comment type="caution">
    <text evidence="2">The sequence shown here is derived from an EMBL/GenBank/DDBJ whole genome shotgun (WGS) entry which is preliminary data.</text>
</comment>
<evidence type="ECO:0000256" key="1">
    <source>
        <dbReference type="SAM" id="MobiDB-lite"/>
    </source>
</evidence>
<name>A0A8X6XFT6_9ARAC</name>
<reference evidence="2" key="1">
    <citation type="submission" date="2020-08" db="EMBL/GenBank/DDBJ databases">
        <title>Multicomponent nature underlies the extraordinary mechanical properties of spider dragline silk.</title>
        <authorList>
            <person name="Kono N."/>
            <person name="Nakamura H."/>
            <person name="Mori M."/>
            <person name="Yoshida Y."/>
            <person name="Ohtoshi R."/>
            <person name="Malay A.D."/>
            <person name="Moran D.A.P."/>
            <person name="Tomita M."/>
            <person name="Numata K."/>
            <person name="Arakawa K."/>
        </authorList>
    </citation>
    <scope>NUCLEOTIDE SEQUENCE</scope>
</reference>
<accession>A0A8X6XFT6</accession>
<feature type="compositionally biased region" description="Polar residues" evidence="1">
    <location>
        <begin position="200"/>
        <end position="224"/>
    </location>
</feature>
<dbReference type="Proteomes" id="UP000886998">
    <property type="component" value="Unassembled WGS sequence"/>
</dbReference>
<organism evidence="2 3">
    <name type="scientific">Trichonephila inaurata madagascariensis</name>
    <dbReference type="NCBI Taxonomy" id="2747483"/>
    <lineage>
        <taxon>Eukaryota</taxon>
        <taxon>Metazoa</taxon>
        <taxon>Ecdysozoa</taxon>
        <taxon>Arthropoda</taxon>
        <taxon>Chelicerata</taxon>
        <taxon>Arachnida</taxon>
        <taxon>Araneae</taxon>
        <taxon>Araneomorphae</taxon>
        <taxon>Entelegynae</taxon>
        <taxon>Araneoidea</taxon>
        <taxon>Nephilidae</taxon>
        <taxon>Trichonephila</taxon>
        <taxon>Trichonephila inaurata</taxon>
    </lineage>
</organism>
<keyword evidence="3" id="KW-1185">Reference proteome</keyword>
<dbReference type="AlphaFoldDB" id="A0A8X6XFT6"/>
<feature type="region of interest" description="Disordered" evidence="1">
    <location>
        <begin position="200"/>
        <end position="227"/>
    </location>
</feature>
<dbReference type="EMBL" id="BMAV01008245">
    <property type="protein sequence ID" value="GFY51674.1"/>
    <property type="molecule type" value="Genomic_DNA"/>
</dbReference>
<gene>
    <name evidence="2" type="primary">NCL1_34093</name>
    <name evidence="2" type="ORF">TNIN_110381</name>
</gene>
<evidence type="ECO:0000313" key="3">
    <source>
        <dbReference type="Proteomes" id="UP000886998"/>
    </source>
</evidence>
<dbReference type="OrthoDB" id="6436595at2759"/>
<sequence length="260" mass="29417">MESCTGYGKAKVEKPTVVFAQDECEGEFVAQATFFYPMKDFLLKGLGSKSHFFGDALAASCYDFRKQIYSDEKTTHVLFSVDGGLSLNARCPGETDIITGKQYACMRWIFFATLFFAYGPKKKHHKPPRNGRAEIISLLLIELQPKDRNWRIRVTISLPLRNVAYFKFKTTIPMKSWIPQELFHADRIFQLTSQIGQPTTPAAGNYNPLPTTSASMNSSPNRPRTPSKCCLKIDSLTRTTQKCSDSTIMWNTTRSGIIKR</sequence>
<protein>
    <submittedName>
        <fullName evidence="2">Uncharacterized protein</fullName>
    </submittedName>
</protein>
<evidence type="ECO:0000313" key="2">
    <source>
        <dbReference type="EMBL" id="GFY51674.1"/>
    </source>
</evidence>